<sequence>MSDLLSLDPQTMAQQMAQYDVMALQSALKTQQGTLKTQQAALSALKSAMTDFRTALTAMNKADSGMLKNSATVSKEGYLTATANSSASKGSYNIFVQQTASSSQTAFENLSDDEVKNASGMMDITINGETLSVDMDSVSTLGELASAINGSDDNPGVTASLMRSEGKVTLLLSSNETGEKNAVTLDTSGITGTGADALQQSVMTEAKDAIVRMGNENGPEMRSSSNTFSELIQGVTLEVTAEQKAGETPLQLRIGTDQTETTAQVQSFIDAYNNLRTQLDTLTQSGAGGKERGAFAGDAGISSLSQQMNSMLRTEFNGKRITDFGITADKDGKLTLDNDKFKDALAEDPASLTALFNGNDGLIKGMDKAMDGYLNNTNGMLKMRQDTLDRKESQLTDKADQINTRYDTAYNRYLKQFTQLQNVMTQMNNTMSMFGIV</sequence>
<keyword evidence="10" id="KW-0969">Cilium</keyword>
<comment type="similarity">
    <text evidence="1 7">Belongs to the FliD family.</text>
</comment>
<accession>A0ABS0E2Q0</accession>
<evidence type="ECO:0000256" key="2">
    <source>
        <dbReference type="ARBA" id="ARBA00011255"/>
    </source>
</evidence>
<dbReference type="RefSeq" id="WP_195813014.1">
    <property type="nucleotide sequence ID" value="NZ_JADOBI010000002.1"/>
</dbReference>
<keyword evidence="7" id="KW-0964">Secreted</keyword>
<comment type="function">
    <text evidence="7">Required for morphogenesis and for the elongation of the flagellar filament by facilitating polymerization of the flagellin monomers at the tip of growing filament. Forms a capping structure, which prevents flagellin subunits (transported through the central channel of the flagellum) from leaking out without polymerization at the distal end.</text>
</comment>
<evidence type="ECO:0000313" key="11">
    <source>
        <dbReference type="Proteomes" id="UP000636811"/>
    </source>
</evidence>
<dbReference type="Pfam" id="PF07196">
    <property type="entry name" value="Flagellin_IN"/>
    <property type="match status" value="1"/>
</dbReference>
<feature type="domain" description="Flagellar hook-associated protein 2 C-terminal" evidence="9">
    <location>
        <begin position="206"/>
        <end position="429"/>
    </location>
</feature>
<dbReference type="InterPro" id="IPR010810">
    <property type="entry name" value="Flagellin_hook_IN_motif"/>
</dbReference>
<evidence type="ECO:0000259" key="9">
    <source>
        <dbReference type="Pfam" id="PF07195"/>
    </source>
</evidence>
<evidence type="ECO:0000259" key="8">
    <source>
        <dbReference type="Pfam" id="PF02465"/>
    </source>
</evidence>
<gene>
    <name evidence="10" type="primary">fliD</name>
    <name evidence="10" type="ORF">IV433_03410</name>
</gene>
<feature type="domain" description="Flagellar hook-associated protein 2 N-terminal" evidence="8">
    <location>
        <begin position="7"/>
        <end position="102"/>
    </location>
</feature>
<reference evidence="10 11" key="1">
    <citation type="submission" date="2020-11" db="EMBL/GenBank/DDBJ databases">
        <title>Taxonomic investigation of Rahnella strains.</title>
        <authorList>
            <person name="Lee S.D."/>
        </authorList>
    </citation>
    <scope>NUCLEOTIDE SEQUENCE [LARGE SCALE GENOMIC DNA]</scope>
    <source>
        <strain evidence="10 11">SAP-17</strain>
    </source>
</reference>
<dbReference type="InterPro" id="IPR010809">
    <property type="entry name" value="FliD_C"/>
</dbReference>
<evidence type="ECO:0000256" key="5">
    <source>
        <dbReference type="ARBA" id="ARBA00023143"/>
    </source>
</evidence>
<comment type="caution">
    <text evidence="10">The sequence shown here is derived from an EMBL/GenBank/DDBJ whole genome shotgun (WGS) entry which is preliminary data.</text>
</comment>
<evidence type="ECO:0000256" key="3">
    <source>
        <dbReference type="ARBA" id="ARBA00016246"/>
    </source>
</evidence>
<dbReference type="Pfam" id="PF02465">
    <property type="entry name" value="FliD_N"/>
    <property type="match status" value="1"/>
</dbReference>
<dbReference type="PANTHER" id="PTHR30288:SF0">
    <property type="entry name" value="FLAGELLAR HOOK-ASSOCIATED PROTEIN 2"/>
    <property type="match status" value="1"/>
</dbReference>
<name>A0ABS0E2Q0_9GAMM</name>
<comment type="function">
    <text evidence="6">Required for the morphogenesis and for the elongation of the flagellar filament by facilitating polymerization of the flagellin monomers at the tip of growing filament. Forms a capping structure, which prevents flagellin subunits (transported through the central channel of the flagellum) from leaking out without polymerization at the distal end.</text>
</comment>
<protein>
    <recommendedName>
        <fullName evidence="3 7">Flagellar hook-associated protein 2</fullName>
        <shortName evidence="7">HAP2</shortName>
    </recommendedName>
    <alternativeName>
        <fullName evidence="7">Flagellar cap protein</fullName>
    </alternativeName>
</protein>
<evidence type="ECO:0000313" key="10">
    <source>
        <dbReference type="EMBL" id="MBF7978453.1"/>
    </source>
</evidence>
<dbReference type="InterPro" id="IPR040026">
    <property type="entry name" value="FliD"/>
</dbReference>
<proteinExistence type="inferred from homology"/>
<comment type="subunit">
    <text evidence="2 7">Homopentamer.</text>
</comment>
<evidence type="ECO:0000256" key="4">
    <source>
        <dbReference type="ARBA" id="ARBA00023054"/>
    </source>
</evidence>
<keyword evidence="10" id="KW-0282">Flagellum</keyword>
<dbReference type="EMBL" id="JADOBI010000002">
    <property type="protein sequence ID" value="MBF7978453.1"/>
    <property type="molecule type" value="Genomic_DNA"/>
</dbReference>
<organism evidence="10 11">
    <name type="scientific">Rahnella laticis</name>
    <dbReference type="NCBI Taxonomy" id="2787622"/>
    <lineage>
        <taxon>Bacteria</taxon>
        <taxon>Pseudomonadati</taxon>
        <taxon>Pseudomonadota</taxon>
        <taxon>Gammaproteobacteria</taxon>
        <taxon>Enterobacterales</taxon>
        <taxon>Yersiniaceae</taxon>
        <taxon>Rahnella</taxon>
    </lineage>
</organism>
<comment type="subcellular location">
    <subcellularLocation>
        <location evidence="7">Secreted</location>
    </subcellularLocation>
    <subcellularLocation>
        <location evidence="7">Bacterial flagellum</location>
    </subcellularLocation>
</comment>
<keyword evidence="4" id="KW-0175">Coiled coil</keyword>
<dbReference type="Pfam" id="PF07195">
    <property type="entry name" value="FliD_C"/>
    <property type="match status" value="1"/>
</dbReference>
<dbReference type="Proteomes" id="UP000636811">
    <property type="component" value="Unassembled WGS sequence"/>
</dbReference>
<keyword evidence="11" id="KW-1185">Reference proteome</keyword>
<keyword evidence="10" id="KW-0966">Cell projection</keyword>
<evidence type="ECO:0000256" key="6">
    <source>
        <dbReference type="ARBA" id="ARBA00025175"/>
    </source>
</evidence>
<evidence type="ECO:0000256" key="7">
    <source>
        <dbReference type="RuleBase" id="RU362066"/>
    </source>
</evidence>
<evidence type="ECO:0000256" key="1">
    <source>
        <dbReference type="ARBA" id="ARBA00009764"/>
    </source>
</evidence>
<dbReference type="PANTHER" id="PTHR30288">
    <property type="entry name" value="FLAGELLAR CAP/ASSEMBLY PROTEIN FLID"/>
    <property type="match status" value="1"/>
</dbReference>
<keyword evidence="5 7" id="KW-0975">Bacterial flagellum</keyword>
<dbReference type="InterPro" id="IPR003481">
    <property type="entry name" value="FliD_N"/>
</dbReference>